<dbReference type="InterPro" id="IPR010281">
    <property type="entry name" value="DUF885"/>
</dbReference>
<proteinExistence type="predicted"/>
<reference evidence="3" key="1">
    <citation type="journal article" date="2019" name="Int. J. Syst. Evol. Microbiol.">
        <title>The Global Catalogue of Microorganisms (GCM) 10K type strain sequencing project: providing services to taxonomists for standard genome sequencing and annotation.</title>
        <authorList>
            <consortium name="The Broad Institute Genomics Platform"/>
            <consortium name="The Broad Institute Genome Sequencing Center for Infectious Disease"/>
            <person name="Wu L."/>
            <person name="Ma J."/>
        </authorList>
    </citation>
    <scope>NUCLEOTIDE SEQUENCE [LARGE SCALE GENOMIC DNA]</scope>
    <source>
        <strain evidence="3">JCM 16722</strain>
    </source>
</reference>
<evidence type="ECO:0000256" key="1">
    <source>
        <dbReference type="SAM" id="SignalP"/>
    </source>
</evidence>
<dbReference type="Pfam" id="PF05960">
    <property type="entry name" value="DUF885"/>
    <property type="match status" value="1"/>
</dbReference>
<dbReference type="EMBL" id="BAAAZK010000002">
    <property type="protein sequence ID" value="GAA4171679.1"/>
    <property type="molecule type" value="Genomic_DNA"/>
</dbReference>
<organism evidence="2 3">
    <name type="scientific">Sphingobacterium ginsenosidimutans</name>
    <dbReference type="NCBI Taxonomy" id="687845"/>
    <lineage>
        <taxon>Bacteria</taxon>
        <taxon>Pseudomonadati</taxon>
        <taxon>Bacteroidota</taxon>
        <taxon>Sphingobacteriia</taxon>
        <taxon>Sphingobacteriales</taxon>
        <taxon>Sphingobacteriaceae</taxon>
        <taxon>Sphingobacterium</taxon>
    </lineage>
</organism>
<evidence type="ECO:0000313" key="3">
    <source>
        <dbReference type="Proteomes" id="UP001500167"/>
    </source>
</evidence>
<dbReference type="PANTHER" id="PTHR33361:SF2">
    <property type="entry name" value="DUF885 DOMAIN-CONTAINING PROTEIN"/>
    <property type="match status" value="1"/>
</dbReference>
<accession>A0ABP7ZW72</accession>
<feature type="chain" id="PRO_5046535841" evidence="1">
    <location>
        <begin position="30"/>
        <end position="591"/>
    </location>
</feature>
<keyword evidence="3" id="KW-1185">Reference proteome</keyword>
<evidence type="ECO:0000313" key="2">
    <source>
        <dbReference type="EMBL" id="GAA4171679.1"/>
    </source>
</evidence>
<gene>
    <name evidence="2" type="ORF">GCM10022218_12100</name>
</gene>
<name>A0ABP7ZW72_9SPHI</name>
<comment type="caution">
    <text evidence="2">The sequence shown here is derived from an EMBL/GenBank/DDBJ whole genome shotgun (WGS) entry which is preliminary data.</text>
</comment>
<dbReference type="PANTHER" id="PTHR33361">
    <property type="entry name" value="GLR0591 PROTEIN"/>
    <property type="match status" value="1"/>
</dbReference>
<protein>
    <submittedName>
        <fullName evidence="2">DUF885 family protein</fullName>
    </submittedName>
</protein>
<keyword evidence="1" id="KW-0732">Signal</keyword>
<dbReference type="Proteomes" id="UP001500167">
    <property type="component" value="Unassembled WGS sequence"/>
</dbReference>
<sequence length="591" mass="68776">MMKKNNNNPNVKRFIVIGVLCMASSLTDAQDMDLYQHTTAIEPYIIQYRHDLEAVNYFYGPMPKNGGFQQSAASPEQINRLLKIDADYLAKLKGFDYKRLNTSGQVDYILLSQKVQRHQEESKEALASYERLKSYLPFAENILQFEKQRRRGAAVVGKDIAILLEKTRDQVDEVIQKLENVTTIESTDVNFLVNTVESLRIRLESAFDFYNGYDPMFTWWVPKSYESLNEKLIQYKSALPAKSNWKVFNDGSDIGGQPIGKVALNKKLRAEMIAYDADELIRIADKEWAWCMAELLKASREMGFGDDWKAAQEKVKNTYVPEGQQPGLINALYDRAQTFIKEHDLIVIPELADETWGMIMMTPERQLVNPFFTGGREISISYPTNTMTYEQKMMSMRGNNPHFSLGTVQHELNPGHHLQYFMNKRYKPYREENFNTPFWTEGWTLYWELLLYRMGFAKTAEERIGMLFWRMHRCARITFSIKFHLGEWTPQQCVDYLVNQVGHEPANAHGEVKRSFEGSYDPLYQLAYLIGGLQLLSISDELVGSGKMSYTEFHDRVIKENYLPMEMVRAILTNQKLEPNHQAKWKFYNFK</sequence>
<dbReference type="RefSeq" id="WP_346084896.1">
    <property type="nucleotide sequence ID" value="NZ_BAAAZK010000002.1"/>
</dbReference>
<feature type="signal peptide" evidence="1">
    <location>
        <begin position="1"/>
        <end position="29"/>
    </location>
</feature>